<organism evidence="1">
    <name type="scientific">marine sediment metagenome</name>
    <dbReference type="NCBI Taxonomy" id="412755"/>
    <lineage>
        <taxon>unclassified sequences</taxon>
        <taxon>metagenomes</taxon>
        <taxon>ecological metagenomes</taxon>
    </lineage>
</organism>
<name>A0A0F9RQ22_9ZZZZ</name>
<gene>
    <name evidence="1" type="ORF">LCGC14_0568850</name>
</gene>
<dbReference type="EMBL" id="LAZR01000831">
    <property type="protein sequence ID" value="KKN56799.1"/>
    <property type="molecule type" value="Genomic_DNA"/>
</dbReference>
<reference evidence="1" key="1">
    <citation type="journal article" date="2015" name="Nature">
        <title>Complex archaea that bridge the gap between prokaryotes and eukaryotes.</title>
        <authorList>
            <person name="Spang A."/>
            <person name="Saw J.H."/>
            <person name="Jorgensen S.L."/>
            <person name="Zaremba-Niedzwiedzka K."/>
            <person name="Martijn J."/>
            <person name="Lind A.E."/>
            <person name="van Eijk R."/>
            <person name="Schleper C."/>
            <person name="Guy L."/>
            <person name="Ettema T.J."/>
        </authorList>
    </citation>
    <scope>NUCLEOTIDE SEQUENCE</scope>
</reference>
<sequence length="265" mass="28263">MCCGDRGTRANPRLATCGTRTRLHGSPEEPSLLVTLNGLLHLEWDPRPRFPLVELDADLVNLRVWLGPVGPPSQCGFFGVFTSEFPGSQDFLYRIRIHASFPTTEAGFDLIHWDPSIGGYVGTASEGRSAIFNPEVSTRTARDNLASHAWYMNPETGQSAATVVVNPGLPITRAELEVPVPLRLETCIPGIAANRSLIEAPGSTRLLSMAEIEFNWTASIGRCPGDPGGGDSPPTACIACGGPLERQSGCRDKCTQCGLTTGGCG</sequence>
<comment type="caution">
    <text evidence="1">The sequence shown here is derived from an EMBL/GenBank/DDBJ whole genome shotgun (WGS) entry which is preliminary data.</text>
</comment>
<dbReference type="AlphaFoldDB" id="A0A0F9RQ22"/>
<protein>
    <submittedName>
        <fullName evidence="1">Uncharacterized protein</fullName>
    </submittedName>
</protein>
<proteinExistence type="predicted"/>
<accession>A0A0F9RQ22</accession>
<evidence type="ECO:0000313" key="1">
    <source>
        <dbReference type="EMBL" id="KKN56799.1"/>
    </source>
</evidence>